<keyword evidence="11" id="KW-1185">Reference proteome</keyword>
<dbReference type="PRINTS" id="PR00499">
    <property type="entry name" value="P67PHOX"/>
</dbReference>
<dbReference type="PANTHER" id="PTHR14167">
    <property type="entry name" value="SH3 DOMAIN-CONTAINING"/>
    <property type="match status" value="1"/>
</dbReference>
<feature type="compositionally biased region" description="Basic and acidic residues" evidence="7">
    <location>
        <begin position="332"/>
        <end position="352"/>
    </location>
</feature>
<comment type="subcellular location">
    <subcellularLocation>
        <location evidence="1">Membrane</location>
        <topology evidence="1">Peripheral membrane protein</topology>
    </subcellularLocation>
</comment>
<organism evidence="10 11">
    <name type="scientific">Sparassis crispa</name>
    <dbReference type="NCBI Taxonomy" id="139825"/>
    <lineage>
        <taxon>Eukaryota</taxon>
        <taxon>Fungi</taxon>
        <taxon>Dikarya</taxon>
        <taxon>Basidiomycota</taxon>
        <taxon>Agaricomycotina</taxon>
        <taxon>Agaricomycetes</taxon>
        <taxon>Polyporales</taxon>
        <taxon>Sparassidaceae</taxon>
        <taxon>Sparassis</taxon>
    </lineage>
</organism>
<evidence type="ECO:0000259" key="9">
    <source>
        <dbReference type="PROSITE" id="PS51021"/>
    </source>
</evidence>
<feature type="region of interest" description="Disordered" evidence="7">
    <location>
        <begin position="578"/>
        <end position="701"/>
    </location>
</feature>
<feature type="compositionally biased region" description="Basic residues" evidence="7">
    <location>
        <begin position="295"/>
        <end position="305"/>
    </location>
</feature>
<evidence type="ECO:0000313" key="10">
    <source>
        <dbReference type="EMBL" id="GBE87306.1"/>
    </source>
</evidence>
<evidence type="ECO:0000256" key="1">
    <source>
        <dbReference type="ARBA" id="ARBA00004170"/>
    </source>
</evidence>
<feature type="compositionally biased region" description="Low complexity" evidence="7">
    <location>
        <begin position="663"/>
        <end position="672"/>
    </location>
</feature>
<dbReference type="OrthoDB" id="10263741at2759"/>
<feature type="compositionally biased region" description="Polar residues" evidence="7">
    <location>
        <begin position="525"/>
        <end position="534"/>
    </location>
</feature>
<feature type="domain" description="BAR" evidence="9">
    <location>
        <begin position="14"/>
        <end position="246"/>
    </location>
</feature>
<evidence type="ECO:0008006" key="12">
    <source>
        <dbReference type="Google" id="ProtNLM"/>
    </source>
</evidence>
<sequence>MASKQLGKLRQWAGEVISSRDRTIVTDEFRELEHDIELRRQGLWKLHVASEDCHEALRKKKISEVIEDSGKMLPIDALGVVMIQHGEEFGDDSAFGTSLVNLGRAHCKMATLQETYAMLFEENYIASLRRAEDEIKEYQVVRKKLESRRLSYDAAITKLDKVKNSKKEKEKERIEAEDECARAQSRYEETAEDVRARMHAIQDNEVSLLRELSGLLDVEINYAEQCVEVLRDVKSGWVDESTLQQMEPHRGKAGPTHSFIRSAPNEHRSNSVRSMKSLSKHAELSDESVEEPSKGIRRSLSRRKSQASSRAPSRAQSRASRKRSDSTATAASEKDRDKTDKEKEKEKADKAPRKMSVAGWASSAMSSVTALGKKDKDKDAFAALHDDAGVGHHPGDEDYADVKRSTGMYAKSKSAPATPSLSPKGVTRMPASQSMYASSRWNAAPRKVAVALYDFAAGSSDELTFRTGDQIVVVNEVLDGWWMGELGGKRGLFPRTYTEVINPPSLSVSSRPPLPQRPPVISRFGANTPSTLSLDSDDPKRGTEHVGTEEFVTSDVDDEHLFGDHNYAGVSSPLYGAFNHDGASSGGEDDEEEHLMPIRRSKDDDDSDTWQTSTSYLPPGRISEIAVKAAPAKKPPPPPPPRRSATASPSVPPVPSRHGTIRSKSSQGSSVSLVALANTPTNSVGMARMTHSPFDSPRDFQ</sequence>
<evidence type="ECO:0000256" key="5">
    <source>
        <dbReference type="PROSITE-ProRule" id="PRU00192"/>
    </source>
</evidence>
<dbReference type="Proteomes" id="UP000287166">
    <property type="component" value="Unassembled WGS sequence"/>
</dbReference>
<dbReference type="CDD" id="cd00174">
    <property type="entry name" value="SH3"/>
    <property type="match status" value="1"/>
</dbReference>
<dbReference type="SMART" id="SM00721">
    <property type="entry name" value="BAR"/>
    <property type="match status" value="1"/>
</dbReference>
<dbReference type="InParanoid" id="A0A401GYQ9"/>
<dbReference type="SUPFAM" id="SSF50044">
    <property type="entry name" value="SH3-domain"/>
    <property type="match status" value="1"/>
</dbReference>
<dbReference type="PROSITE" id="PS51021">
    <property type="entry name" value="BAR"/>
    <property type="match status" value="1"/>
</dbReference>
<evidence type="ECO:0000259" key="8">
    <source>
        <dbReference type="PROSITE" id="PS50002"/>
    </source>
</evidence>
<accession>A0A401GYQ9</accession>
<dbReference type="Gene3D" id="1.20.1270.60">
    <property type="entry name" value="Arfaptin homology (AH) domain/BAR domain"/>
    <property type="match status" value="1"/>
</dbReference>
<dbReference type="Pfam" id="PF00018">
    <property type="entry name" value="SH3_1"/>
    <property type="match status" value="1"/>
</dbReference>
<feature type="compositionally biased region" description="Low complexity" evidence="7">
    <location>
        <begin position="306"/>
        <end position="318"/>
    </location>
</feature>
<feature type="compositionally biased region" description="Basic and acidic residues" evidence="7">
    <location>
        <begin position="537"/>
        <end position="548"/>
    </location>
</feature>
<evidence type="ECO:0000256" key="2">
    <source>
        <dbReference type="ARBA" id="ARBA00022443"/>
    </source>
</evidence>
<dbReference type="AlphaFoldDB" id="A0A401GYQ9"/>
<keyword evidence="2 5" id="KW-0728">SH3 domain</keyword>
<comment type="caution">
    <text evidence="10">The sequence shown here is derived from an EMBL/GenBank/DDBJ whole genome shotgun (WGS) entry which is preliminary data.</text>
</comment>
<feature type="coiled-coil region" evidence="6">
    <location>
        <begin position="121"/>
        <end position="193"/>
    </location>
</feature>
<proteinExistence type="predicted"/>
<dbReference type="SMART" id="SM00326">
    <property type="entry name" value="SH3"/>
    <property type="match status" value="1"/>
</dbReference>
<feature type="region of interest" description="Disordered" evidence="7">
    <location>
        <begin position="243"/>
        <end position="362"/>
    </location>
</feature>
<evidence type="ECO:0000256" key="3">
    <source>
        <dbReference type="ARBA" id="ARBA00023054"/>
    </source>
</evidence>
<feature type="compositionally biased region" description="Pro residues" evidence="7">
    <location>
        <begin position="633"/>
        <end position="642"/>
    </location>
</feature>
<dbReference type="PRINTS" id="PR00452">
    <property type="entry name" value="SH3DOMAIN"/>
</dbReference>
<keyword evidence="4" id="KW-0472">Membrane</keyword>
<dbReference type="SUPFAM" id="SSF103657">
    <property type="entry name" value="BAR/IMD domain-like"/>
    <property type="match status" value="1"/>
</dbReference>
<dbReference type="PANTHER" id="PTHR14167:SF81">
    <property type="entry name" value="ENDOPHILIN-A"/>
    <property type="match status" value="1"/>
</dbReference>
<dbReference type="PROSITE" id="PS50002">
    <property type="entry name" value="SH3"/>
    <property type="match status" value="1"/>
</dbReference>
<dbReference type="Pfam" id="PF03114">
    <property type="entry name" value="BAR"/>
    <property type="match status" value="1"/>
</dbReference>
<evidence type="ECO:0000256" key="4">
    <source>
        <dbReference type="ARBA" id="ARBA00023136"/>
    </source>
</evidence>
<dbReference type="InterPro" id="IPR027267">
    <property type="entry name" value="AH/BAR_dom_sf"/>
</dbReference>
<feature type="compositionally biased region" description="Basic and acidic residues" evidence="7">
    <location>
        <begin position="594"/>
        <end position="603"/>
    </location>
</feature>
<name>A0A401GYQ9_9APHY</name>
<dbReference type="EMBL" id="BFAD01000010">
    <property type="protein sequence ID" value="GBE87306.1"/>
    <property type="molecule type" value="Genomic_DNA"/>
</dbReference>
<evidence type="ECO:0000256" key="6">
    <source>
        <dbReference type="SAM" id="Coils"/>
    </source>
</evidence>
<dbReference type="InterPro" id="IPR036028">
    <property type="entry name" value="SH3-like_dom_sf"/>
</dbReference>
<dbReference type="STRING" id="139825.A0A401GYQ9"/>
<dbReference type="InterPro" id="IPR004148">
    <property type="entry name" value="BAR_dom"/>
</dbReference>
<dbReference type="FunCoup" id="A0A401GYQ9">
    <property type="interactions" value="370"/>
</dbReference>
<dbReference type="InterPro" id="IPR001452">
    <property type="entry name" value="SH3_domain"/>
</dbReference>
<dbReference type="RefSeq" id="XP_027618219.1">
    <property type="nucleotide sequence ID" value="XM_027762418.1"/>
</dbReference>
<gene>
    <name evidence="10" type="ORF">SCP_1005540</name>
</gene>
<dbReference type="InterPro" id="IPR050384">
    <property type="entry name" value="Endophilin_SH3RF"/>
</dbReference>
<dbReference type="GO" id="GO:0005737">
    <property type="term" value="C:cytoplasm"/>
    <property type="evidence" value="ECO:0007669"/>
    <property type="project" value="InterPro"/>
</dbReference>
<dbReference type="Gene3D" id="2.30.30.40">
    <property type="entry name" value="SH3 Domains"/>
    <property type="match status" value="1"/>
</dbReference>
<keyword evidence="3 6" id="KW-0175">Coiled coil</keyword>
<dbReference type="GeneID" id="38784223"/>
<feature type="region of interest" description="Disordered" evidence="7">
    <location>
        <begin position="522"/>
        <end position="554"/>
    </location>
</feature>
<evidence type="ECO:0000313" key="11">
    <source>
        <dbReference type="Proteomes" id="UP000287166"/>
    </source>
</evidence>
<feature type="domain" description="SH3" evidence="8">
    <location>
        <begin position="444"/>
        <end position="503"/>
    </location>
</feature>
<reference evidence="10 11" key="1">
    <citation type="journal article" date="2018" name="Sci. Rep.">
        <title>Genome sequence of the cauliflower mushroom Sparassis crispa (Hanabiratake) and its association with beneficial usage.</title>
        <authorList>
            <person name="Kiyama R."/>
            <person name="Furutani Y."/>
            <person name="Kawaguchi K."/>
            <person name="Nakanishi T."/>
        </authorList>
    </citation>
    <scope>NUCLEOTIDE SEQUENCE [LARGE SCALE GENOMIC DNA]</scope>
</reference>
<evidence type="ECO:0000256" key="7">
    <source>
        <dbReference type="SAM" id="MobiDB-lite"/>
    </source>
</evidence>
<protein>
    <recommendedName>
        <fullName evidence="12">BAR-domain-containing protein</fullName>
    </recommendedName>
</protein>